<dbReference type="EMBL" id="FOFR01000007">
    <property type="protein sequence ID" value="SEQ99890.1"/>
    <property type="molecule type" value="Genomic_DNA"/>
</dbReference>
<dbReference type="STRING" id="402600.SAMN05216188_10718"/>
<keyword evidence="2" id="KW-1185">Reference proteome</keyword>
<name>A0A1H9KL73_9PSEU</name>
<gene>
    <name evidence="1" type="ORF">SAMN05216188_10718</name>
</gene>
<organism evidence="1 2">
    <name type="scientific">Lentzea xinjiangensis</name>
    <dbReference type="NCBI Taxonomy" id="402600"/>
    <lineage>
        <taxon>Bacteria</taxon>
        <taxon>Bacillati</taxon>
        <taxon>Actinomycetota</taxon>
        <taxon>Actinomycetes</taxon>
        <taxon>Pseudonocardiales</taxon>
        <taxon>Pseudonocardiaceae</taxon>
        <taxon>Lentzea</taxon>
    </lineage>
</organism>
<proteinExistence type="predicted"/>
<evidence type="ECO:0000313" key="2">
    <source>
        <dbReference type="Proteomes" id="UP000199352"/>
    </source>
</evidence>
<evidence type="ECO:0000313" key="1">
    <source>
        <dbReference type="EMBL" id="SEQ99890.1"/>
    </source>
</evidence>
<accession>A0A1H9KL73</accession>
<dbReference type="Proteomes" id="UP000199352">
    <property type="component" value="Unassembled WGS sequence"/>
</dbReference>
<reference evidence="2" key="1">
    <citation type="submission" date="2016-10" db="EMBL/GenBank/DDBJ databases">
        <authorList>
            <person name="Varghese N."/>
            <person name="Submissions S."/>
        </authorList>
    </citation>
    <scope>NUCLEOTIDE SEQUENCE [LARGE SCALE GENOMIC DNA]</scope>
    <source>
        <strain evidence="2">CGMCC 4.3525</strain>
    </source>
</reference>
<dbReference type="AlphaFoldDB" id="A0A1H9KL73"/>
<sequence>MCVTTDHEDLLHPHLSRETQELLDPHHHRASVHLGDQLVIDPDQVLANVAMAMERLDLDIDTPVTIEEDVATLDELVAVVDHLDKGPALVAHTLNTAARVMNARYPADLVHRPLPRDCDLRRLFHADIDERSQDVARMVFNRRLADEVDVQDAEIRNDLDGLTPHQRIEVFMAVFFLYGTKIGALQNRTGIR</sequence>
<protein>
    <submittedName>
        <fullName evidence="1">Uncharacterized protein</fullName>
    </submittedName>
</protein>